<feature type="compositionally biased region" description="Basic and acidic residues" evidence="2">
    <location>
        <begin position="9"/>
        <end position="19"/>
    </location>
</feature>
<keyword evidence="3" id="KW-0812">Transmembrane</keyword>
<organism evidence="4">
    <name type="scientific">Rhodopirellula europaea SH398</name>
    <dbReference type="NCBI Taxonomy" id="1263868"/>
    <lineage>
        <taxon>Bacteria</taxon>
        <taxon>Pseudomonadati</taxon>
        <taxon>Planctomycetota</taxon>
        <taxon>Planctomycetia</taxon>
        <taxon>Pirellulales</taxon>
        <taxon>Pirellulaceae</taxon>
        <taxon>Rhodopirellula</taxon>
    </lineage>
</organism>
<gene>
    <name evidence="4" type="ORF">RESH_03032</name>
</gene>
<protein>
    <submittedName>
        <fullName evidence="4">Membrane protein</fullName>
    </submittedName>
</protein>
<comment type="caution">
    <text evidence="4">The sequence shown here is derived from an EMBL/GenBank/DDBJ whole genome shotgun (WGS) entry which is preliminary data.</text>
</comment>
<evidence type="ECO:0000313" key="4">
    <source>
        <dbReference type="EMBL" id="EMI26389.1"/>
    </source>
</evidence>
<name>M5SJK6_9BACT</name>
<feature type="transmembrane region" description="Helical" evidence="3">
    <location>
        <begin position="266"/>
        <end position="284"/>
    </location>
</feature>
<keyword evidence="3" id="KW-1133">Transmembrane helix</keyword>
<proteinExistence type="predicted"/>
<evidence type="ECO:0000256" key="3">
    <source>
        <dbReference type="SAM" id="Phobius"/>
    </source>
</evidence>
<dbReference type="EMBL" id="ANOF01000095">
    <property type="protein sequence ID" value="EMI26389.1"/>
    <property type="molecule type" value="Genomic_DNA"/>
</dbReference>
<feature type="region of interest" description="Disordered" evidence="2">
    <location>
        <begin position="1"/>
        <end position="24"/>
    </location>
</feature>
<dbReference type="STRING" id="1263868.RESH_03032"/>
<accession>M5SJK6</accession>
<feature type="transmembrane region" description="Helical" evidence="3">
    <location>
        <begin position="222"/>
        <end position="246"/>
    </location>
</feature>
<keyword evidence="1" id="KW-0175">Coiled coil</keyword>
<evidence type="ECO:0000256" key="1">
    <source>
        <dbReference type="SAM" id="Coils"/>
    </source>
</evidence>
<feature type="transmembrane region" description="Helical" evidence="3">
    <location>
        <begin position="136"/>
        <end position="158"/>
    </location>
</feature>
<feature type="coiled-coil region" evidence="1">
    <location>
        <begin position="346"/>
        <end position="373"/>
    </location>
</feature>
<sequence>MTVRSNSSRSKELLDRPPDTRLTAPLRLHGQHDSRRLTRHGCSFFNRNHGAPSNSILRRINMLGASRKSLKRLAENLYFGHPGVFVQYQTAKDLLHAFDESISHLRIVAQHLKRRLLPFLSPRDAWKLRFEKGTGFASALWMSVALLSVAAAMSTVIAEFESAKAIIVEGPFFEGPPSTPGGVPSEPSPALTRAVAMPAVIGLLAMFEFISFAWKKERRTRFCIMIGAIGAPLSIAVTIAFAFVLIGPGDSSDSVPTAFDVPSMPWWYPAMSMIGLAFVTAAFLEIAKWAVSQLFLCSPTDVRVDSKLVSDINHVDQCVIDSIPSRSVLAACVERHHARLAAFHLSVAREANRQRQQQKLRDLEQRIAALDFQCQPTLENEE</sequence>
<reference evidence="4" key="2">
    <citation type="journal article" date="2013" name="Mar. Genomics">
        <title>Expression of sulfatases in Rhodopirellula baltica and the diversity of sulfatases in the genus Rhodopirellula.</title>
        <authorList>
            <person name="Wegner C.E."/>
            <person name="Richter-Heitmann T."/>
            <person name="Klindworth A."/>
            <person name="Klockow C."/>
            <person name="Richter M."/>
            <person name="Achstetter T."/>
            <person name="Glockner F.O."/>
            <person name="Harder J."/>
        </authorList>
    </citation>
    <scope>NUCLEOTIDE SEQUENCE [LARGE SCALE GENOMIC DNA]</scope>
    <source>
        <strain evidence="4">SH398</strain>
    </source>
</reference>
<dbReference type="PATRIC" id="fig|1263868.3.peg.3279"/>
<feature type="transmembrane region" description="Helical" evidence="3">
    <location>
        <begin position="190"/>
        <end position="210"/>
    </location>
</feature>
<dbReference type="Proteomes" id="UP000011996">
    <property type="component" value="Unassembled WGS sequence"/>
</dbReference>
<dbReference type="AlphaFoldDB" id="M5SJK6"/>
<evidence type="ECO:0000256" key="2">
    <source>
        <dbReference type="SAM" id="MobiDB-lite"/>
    </source>
</evidence>
<reference evidence="4" key="1">
    <citation type="submission" date="2012-12" db="EMBL/GenBank/DDBJ databases">
        <title>Permanent draft genomes of Rhodopirellula europaea strain SH398 and 6C.</title>
        <authorList>
            <person name="Richter M."/>
            <person name="Richter-Heitmann T."/>
            <person name="Frank C."/>
            <person name="Harder J."/>
            <person name="Glockner F.O."/>
        </authorList>
    </citation>
    <scope>NUCLEOTIDE SEQUENCE</scope>
    <source>
        <strain evidence="4">SH398</strain>
    </source>
</reference>
<keyword evidence="3" id="KW-0472">Membrane</keyword>